<keyword evidence="1" id="KW-0732">Signal</keyword>
<dbReference type="EMBL" id="JACHFH010000070">
    <property type="protein sequence ID" value="MBB5337624.1"/>
    <property type="molecule type" value="Genomic_DNA"/>
</dbReference>
<dbReference type="AlphaFoldDB" id="A0A840UXN0"/>
<gene>
    <name evidence="2" type="ORF">HNR32_002787</name>
</gene>
<proteinExistence type="predicted"/>
<sequence length="55" mass="6251">MIKKEIIIAVILFFSTFSNTVWAAAQAGQEVDQYQKTKRQAQQQQEQINAPAVQL</sequence>
<keyword evidence="3" id="KW-1185">Reference proteome</keyword>
<name>A0A840UXN0_9FIRM</name>
<feature type="chain" id="PRO_5032992287" evidence="1">
    <location>
        <begin position="24"/>
        <end position="55"/>
    </location>
</feature>
<evidence type="ECO:0000256" key="1">
    <source>
        <dbReference type="SAM" id="SignalP"/>
    </source>
</evidence>
<reference evidence="2 3" key="1">
    <citation type="submission" date="2020-08" db="EMBL/GenBank/DDBJ databases">
        <title>Genomic Encyclopedia of Type Strains, Phase IV (KMG-IV): sequencing the most valuable type-strain genomes for metagenomic binning, comparative biology and taxonomic classification.</title>
        <authorList>
            <person name="Goeker M."/>
        </authorList>
    </citation>
    <scope>NUCLEOTIDE SEQUENCE [LARGE SCALE GENOMIC DNA]</scope>
    <source>
        <strain evidence="2 3">DSM 24661</strain>
    </source>
</reference>
<comment type="caution">
    <text evidence="2">The sequence shown here is derived from an EMBL/GenBank/DDBJ whole genome shotgun (WGS) entry which is preliminary data.</text>
</comment>
<organism evidence="2 3">
    <name type="scientific">Pectinatus brassicae</name>
    <dbReference type="NCBI Taxonomy" id="862415"/>
    <lineage>
        <taxon>Bacteria</taxon>
        <taxon>Bacillati</taxon>
        <taxon>Bacillota</taxon>
        <taxon>Negativicutes</taxon>
        <taxon>Selenomonadales</taxon>
        <taxon>Selenomonadaceae</taxon>
        <taxon>Pectinatus</taxon>
    </lineage>
</organism>
<evidence type="ECO:0000313" key="2">
    <source>
        <dbReference type="EMBL" id="MBB5337624.1"/>
    </source>
</evidence>
<feature type="signal peptide" evidence="1">
    <location>
        <begin position="1"/>
        <end position="23"/>
    </location>
</feature>
<evidence type="ECO:0000313" key="3">
    <source>
        <dbReference type="Proteomes" id="UP000559117"/>
    </source>
</evidence>
<dbReference type="RefSeq" id="WP_183863571.1">
    <property type="nucleotide sequence ID" value="NZ_JACHFH010000070.1"/>
</dbReference>
<protein>
    <submittedName>
        <fullName evidence="2">Uncharacterized protein</fullName>
    </submittedName>
</protein>
<dbReference type="Proteomes" id="UP000559117">
    <property type="component" value="Unassembled WGS sequence"/>
</dbReference>
<accession>A0A840UXN0</accession>